<name>A0ABR2Q0P9_9ROSI</name>
<keyword evidence="2" id="KW-1133">Transmembrane helix</keyword>
<comment type="caution">
    <text evidence="3">The sequence shown here is derived from an EMBL/GenBank/DDBJ whole genome shotgun (WGS) entry which is preliminary data.</text>
</comment>
<proteinExistence type="predicted"/>
<feature type="transmembrane region" description="Helical" evidence="2">
    <location>
        <begin position="115"/>
        <end position="138"/>
    </location>
</feature>
<sequence>MDGRTRARARAGGAVDIWAEITGAPEQQQQSTVQPVYQRRRQPSLPTPTDSDHQLLPQPFNRSRVSFAAAANTKRVSWNRSLSTSVLGFLFFPFIFVSVFAQQSSNAFSLPLPRWVLMSLIFLLHSEVGQALPLLLAWPISHNKSSPGEGENHLFLKYD</sequence>
<evidence type="ECO:0000256" key="1">
    <source>
        <dbReference type="SAM" id="MobiDB-lite"/>
    </source>
</evidence>
<organism evidence="3 4">
    <name type="scientific">Hibiscus sabdariffa</name>
    <name type="common">roselle</name>
    <dbReference type="NCBI Taxonomy" id="183260"/>
    <lineage>
        <taxon>Eukaryota</taxon>
        <taxon>Viridiplantae</taxon>
        <taxon>Streptophyta</taxon>
        <taxon>Embryophyta</taxon>
        <taxon>Tracheophyta</taxon>
        <taxon>Spermatophyta</taxon>
        <taxon>Magnoliopsida</taxon>
        <taxon>eudicotyledons</taxon>
        <taxon>Gunneridae</taxon>
        <taxon>Pentapetalae</taxon>
        <taxon>rosids</taxon>
        <taxon>malvids</taxon>
        <taxon>Malvales</taxon>
        <taxon>Malvaceae</taxon>
        <taxon>Malvoideae</taxon>
        <taxon>Hibiscus</taxon>
    </lineage>
</organism>
<keyword evidence="2" id="KW-0472">Membrane</keyword>
<gene>
    <name evidence="3" type="ORF">V6N11_045353</name>
</gene>
<evidence type="ECO:0000256" key="2">
    <source>
        <dbReference type="SAM" id="Phobius"/>
    </source>
</evidence>
<dbReference type="EMBL" id="JBBPBN010000047">
    <property type="protein sequence ID" value="KAK8994255.1"/>
    <property type="molecule type" value="Genomic_DNA"/>
</dbReference>
<feature type="transmembrane region" description="Helical" evidence="2">
    <location>
        <begin position="82"/>
        <end position="103"/>
    </location>
</feature>
<accession>A0ABR2Q0P9</accession>
<protein>
    <submittedName>
        <fullName evidence="3">Uncharacterized protein</fullName>
    </submittedName>
</protein>
<evidence type="ECO:0000313" key="4">
    <source>
        <dbReference type="Proteomes" id="UP001396334"/>
    </source>
</evidence>
<reference evidence="3 4" key="1">
    <citation type="journal article" date="2024" name="G3 (Bethesda)">
        <title>Genome assembly of Hibiscus sabdariffa L. provides insights into metabolisms of medicinal natural products.</title>
        <authorList>
            <person name="Kim T."/>
        </authorList>
    </citation>
    <scope>NUCLEOTIDE SEQUENCE [LARGE SCALE GENOMIC DNA]</scope>
    <source>
        <strain evidence="3">TK-2024</strain>
        <tissue evidence="3">Old leaves</tissue>
    </source>
</reference>
<keyword evidence="2" id="KW-0812">Transmembrane</keyword>
<dbReference type="Proteomes" id="UP001396334">
    <property type="component" value="Unassembled WGS sequence"/>
</dbReference>
<keyword evidence="4" id="KW-1185">Reference proteome</keyword>
<feature type="region of interest" description="Disordered" evidence="1">
    <location>
        <begin position="20"/>
        <end position="57"/>
    </location>
</feature>
<evidence type="ECO:0000313" key="3">
    <source>
        <dbReference type="EMBL" id="KAK8994255.1"/>
    </source>
</evidence>
<feature type="compositionally biased region" description="Low complexity" evidence="1">
    <location>
        <begin position="27"/>
        <end position="37"/>
    </location>
</feature>